<dbReference type="InterPro" id="IPR050556">
    <property type="entry name" value="Type_II_TA_system_RNase"/>
</dbReference>
<dbReference type="GO" id="GO:0090729">
    <property type="term" value="F:toxin activity"/>
    <property type="evidence" value="ECO:0007669"/>
    <property type="project" value="UniProtKB-KW"/>
</dbReference>
<evidence type="ECO:0000259" key="9">
    <source>
        <dbReference type="Pfam" id="PF01850"/>
    </source>
</evidence>
<feature type="binding site" evidence="8">
    <location>
        <position position="99"/>
    </location>
    <ligand>
        <name>Mg(2+)</name>
        <dbReference type="ChEBI" id="CHEBI:18420"/>
    </ligand>
</feature>
<dbReference type="PANTHER" id="PTHR33653:SF1">
    <property type="entry name" value="RIBONUCLEASE VAPC2"/>
    <property type="match status" value="1"/>
</dbReference>
<organism evidence="10 11">
    <name type="scientific">Falsochrobactrum ovis</name>
    <dbReference type="NCBI Taxonomy" id="1293442"/>
    <lineage>
        <taxon>Bacteria</taxon>
        <taxon>Pseudomonadati</taxon>
        <taxon>Pseudomonadota</taxon>
        <taxon>Alphaproteobacteria</taxon>
        <taxon>Hyphomicrobiales</taxon>
        <taxon>Brucellaceae</taxon>
        <taxon>Falsochrobactrum</taxon>
    </lineage>
</organism>
<keyword evidence="3 8" id="KW-0540">Nuclease</keyword>
<dbReference type="Pfam" id="PF01850">
    <property type="entry name" value="PIN"/>
    <property type="match status" value="1"/>
</dbReference>
<keyword evidence="2 8" id="KW-1277">Toxin-antitoxin system</keyword>
<dbReference type="InterPro" id="IPR029060">
    <property type="entry name" value="PIN-like_dom_sf"/>
</dbReference>
<evidence type="ECO:0000256" key="1">
    <source>
        <dbReference type="ARBA" id="ARBA00001946"/>
    </source>
</evidence>
<dbReference type="OrthoDB" id="32625at2"/>
<dbReference type="EC" id="3.1.-.-" evidence="8"/>
<accession>A0A364JU43</accession>
<dbReference type="AlphaFoldDB" id="A0A364JU43"/>
<comment type="caution">
    <text evidence="10">The sequence shown here is derived from an EMBL/GenBank/DDBJ whole genome shotgun (WGS) entry which is preliminary data.</text>
</comment>
<keyword evidence="4 8" id="KW-0479">Metal-binding</keyword>
<keyword evidence="5 8" id="KW-0378">Hydrolase</keyword>
<evidence type="ECO:0000256" key="5">
    <source>
        <dbReference type="ARBA" id="ARBA00022801"/>
    </source>
</evidence>
<evidence type="ECO:0000313" key="10">
    <source>
        <dbReference type="EMBL" id="RAK27819.1"/>
    </source>
</evidence>
<name>A0A364JU43_9HYPH</name>
<dbReference type="Proteomes" id="UP000249453">
    <property type="component" value="Unassembled WGS sequence"/>
</dbReference>
<keyword evidence="6 8" id="KW-0460">Magnesium</keyword>
<protein>
    <recommendedName>
        <fullName evidence="8">Ribonuclease VapC</fullName>
        <shortName evidence="8">RNase VapC</shortName>
        <ecNumber evidence="8">3.1.-.-</ecNumber>
    </recommendedName>
    <alternativeName>
        <fullName evidence="8">Toxin VapC</fullName>
    </alternativeName>
</protein>
<dbReference type="EMBL" id="QLMK01000008">
    <property type="protein sequence ID" value="RAK27819.1"/>
    <property type="molecule type" value="Genomic_DNA"/>
</dbReference>
<evidence type="ECO:0000256" key="3">
    <source>
        <dbReference type="ARBA" id="ARBA00022722"/>
    </source>
</evidence>
<dbReference type="InterPro" id="IPR022907">
    <property type="entry name" value="VapC_family"/>
</dbReference>
<comment type="cofactor">
    <cofactor evidence="1 8">
        <name>Mg(2+)</name>
        <dbReference type="ChEBI" id="CHEBI:18420"/>
    </cofactor>
</comment>
<comment type="function">
    <text evidence="8">Toxic component of a toxin-antitoxin (TA) system. An RNase.</text>
</comment>
<feature type="domain" description="PIN" evidence="9">
    <location>
        <begin position="3"/>
        <end position="124"/>
    </location>
</feature>
<evidence type="ECO:0000313" key="11">
    <source>
        <dbReference type="Proteomes" id="UP000249453"/>
    </source>
</evidence>
<comment type="similarity">
    <text evidence="7 8">Belongs to the PINc/VapC protein family.</text>
</comment>
<proteinExistence type="inferred from homology"/>
<evidence type="ECO:0000256" key="7">
    <source>
        <dbReference type="ARBA" id="ARBA00038093"/>
    </source>
</evidence>
<dbReference type="InterPro" id="IPR002716">
    <property type="entry name" value="PIN_dom"/>
</dbReference>
<evidence type="ECO:0000256" key="2">
    <source>
        <dbReference type="ARBA" id="ARBA00022649"/>
    </source>
</evidence>
<evidence type="ECO:0000256" key="8">
    <source>
        <dbReference type="HAMAP-Rule" id="MF_00265"/>
    </source>
</evidence>
<dbReference type="GO" id="GO:0000287">
    <property type="term" value="F:magnesium ion binding"/>
    <property type="evidence" value="ECO:0007669"/>
    <property type="project" value="UniProtKB-UniRule"/>
</dbReference>
<dbReference type="GO" id="GO:0016787">
    <property type="term" value="F:hydrolase activity"/>
    <property type="evidence" value="ECO:0007669"/>
    <property type="project" value="UniProtKB-KW"/>
</dbReference>
<evidence type="ECO:0000256" key="4">
    <source>
        <dbReference type="ARBA" id="ARBA00022723"/>
    </source>
</evidence>
<keyword evidence="11" id="KW-1185">Reference proteome</keyword>
<reference evidence="10 11" key="1">
    <citation type="submission" date="2018-06" db="EMBL/GenBank/DDBJ databases">
        <title>Genomic Encyclopedia of Type Strains, Phase IV (KMG-IV): sequencing the most valuable type-strain genomes for metagenomic binning, comparative biology and taxonomic classification.</title>
        <authorList>
            <person name="Goeker M."/>
        </authorList>
    </citation>
    <scope>NUCLEOTIDE SEQUENCE [LARGE SCALE GENOMIC DNA]</scope>
    <source>
        <strain evidence="10 11">DSM 26720</strain>
    </source>
</reference>
<dbReference type="HAMAP" id="MF_00265">
    <property type="entry name" value="VapC_Nob1"/>
    <property type="match status" value="1"/>
</dbReference>
<evidence type="ECO:0000256" key="6">
    <source>
        <dbReference type="ARBA" id="ARBA00022842"/>
    </source>
</evidence>
<dbReference type="SUPFAM" id="SSF88723">
    <property type="entry name" value="PIN domain-like"/>
    <property type="match status" value="1"/>
</dbReference>
<gene>
    <name evidence="8" type="primary">vapC</name>
    <name evidence="10" type="ORF">C7374_10824</name>
</gene>
<dbReference type="RefSeq" id="WP_111575575.1">
    <property type="nucleotide sequence ID" value="NZ_JBHEEY010000008.1"/>
</dbReference>
<feature type="binding site" evidence="8">
    <location>
        <position position="5"/>
    </location>
    <ligand>
        <name>Mg(2+)</name>
        <dbReference type="ChEBI" id="CHEBI:18420"/>
    </ligand>
</feature>
<sequence>MIAIDTSVILALALGEPEAEQFQYLLQREAIIIGWPTLLELRMVLTGKGFANASAIVDQLTNLPNVTAVAFDQAHYRAAEKAFEKFGKGRHPAGLNMGDCFSYAVAEVAKAPILFKGHDFGQTDLELHPESAVQ</sequence>
<dbReference type="GO" id="GO:0004540">
    <property type="term" value="F:RNA nuclease activity"/>
    <property type="evidence" value="ECO:0007669"/>
    <property type="project" value="InterPro"/>
</dbReference>
<keyword evidence="8" id="KW-0800">Toxin</keyword>
<dbReference type="Gene3D" id="3.40.50.1010">
    <property type="entry name" value="5'-nuclease"/>
    <property type="match status" value="1"/>
</dbReference>
<dbReference type="PANTHER" id="PTHR33653">
    <property type="entry name" value="RIBONUCLEASE VAPC2"/>
    <property type="match status" value="1"/>
</dbReference>
<dbReference type="CDD" id="cd09871">
    <property type="entry name" value="PIN_MtVapC28-VapC30-like"/>
    <property type="match status" value="1"/>
</dbReference>